<dbReference type="EMBL" id="CAJNOG010000297">
    <property type="protein sequence ID" value="CAF1154808.1"/>
    <property type="molecule type" value="Genomic_DNA"/>
</dbReference>
<evidence type="ECO:0000313" key="9">
    <source>
        <dbReference type="EMBL" id="CAF4052559.1"/>
    </source>
</evidence>
<evidence type="ECO:0000313" key="5">
    <source>
        <dbReference type="EMBL" id="CAF1154808.1"/>
    </source>
</evidence>
<dbReference type="EMBL" id="CAJNOE010001774">
    <property type="protein sequence ID" value="CAF1449559.1"/>
    <property type="molecule type" value="Genomic_DNA"/>
</dbReference>
<evidence type="ECO:0000256" key="1">
    <source>
        <dbReference type="ARBA" id="ARBA00001947"/>
    </source>
</evidence>
<comment type="caution">
    <text evidence="3">Lacks conserved residue(s) required for the propagation of feature annotation.</text>
</comment>
<dbReference type="PANTHER" id="PTHR12756">
    <property type="entry name" value="CYTOSOLIC CARBOXYPEPTIDASE"/>
    <property type="match status" value="1"/>
</dbReference>
<evidence type="ECO:0000313" key="10">
    <source>
        <dbReference type="Proteomes" id="UP000663860"/>
    </source>
</evidence>
<dbReference type="Proteomes" id="UP000663860">
    <property type="component" value="Unassembled WGS sequence"/>
</dbReference>
<name>A0A815PIZ4_9BILA</name>
<dbReference type="Proteomes" id="UP000663881">
    <property type="component" value="Unassembled WGS sequence"/>
</dbReference>
<dbReference type="EMBL" id="CAJOBB010002429">
    <property type="protein sequence ID" value="CAF3968095.1"/>
    <property type="molecule type" value="Genomic_DNA"/>
</dbReference>
<protein>
    <recommendedName>
        <fullName evidence="4">Peptidase M14 domain-containing protein</fullName>
    </recommendedName>
</protein>
<comment type="similarity">
    <text evidence="2 3">Belongs to the peptidase M14 family.</text>
</comment>
<comment type="cofactor">
    <cofactor evidence="1">
        <name>Zn(2+)</name>
        <dbReference type="ChEBI" id="CHEBI:29105"/>
    </cofactor>
</comment>
<gene>
    <name evidence="6" type="ORF">IZO911_LOCUS42283</name>
    <name evidence="5" type="ORF">JYZ213_LOCUS24307</name>
    <name evidence="7" type="ORF">KXQ929_LOCUS26605</name>
    <name evidence="9" type="ORF">OKA104_LOCUS32882</name>
    <name evidence="8" type="ORF">OXD698_LOCUS31468</name>
</gene>
<dbReference type="GO" id="GO:0006508">
    <property type="term" value="P:proteolysis"/>
    <property type="evidence" value="ECO:0007669"/>
    <property type="project" value="InterPro"/>
</dbReference>
<evidence type="ECO:0000313" key="7">
    <source>
        <dbReference type="EMBL" id="CAF3968095.1"/>
    </source>
</evidence>
<evidence type="ECO:0000313" key="6">
    <source>
        <dbReference type="EMBL" id="CAF1449559.1"/>
    </source>
</evidence>
<dbReference type="GO" id="GO:0004181">
    <property type="term" value="F:metallocarboxypeptidase activity"/>
    <property type="evidence" value="ECO:0007669"/>
    <property type="project" value="InterPro"/>
</dbReference>
<sequence>MIFTTFLHGQLLRDLFIFKLVPILNPDGVQRGHYRTDQFGVNLNRTYHDLDFEKHPSIYAAKSLIAYHHINGCISPKPVLSINDIFKDFMVREQSISLIQNNDHLLNTSQIQDKSTLRQTHFHQEILFETKTMSDHNIYNNSTLEERTINAENRPFFY</sequence>
<reference evidence="6" key="1">
    <citation type="submission" date="2021-02" db="EMBL/GenBank/DDBJ databases">
        <authorList>
            <person name="Nowell W R."/>
        </authorList>
    </citation>
    <scope>NUCLEOTIDE SEQUENCE</scope>
</reference>
<dbReference type="PANTHER" id="PTHR12756:SF12">
    <property type="entry name" value="CYTOSOLIC CARBOXYPEPTIDASE-LIKE PROTEIN 5"/>
    <property type="match status" value="1"/>
</dbReference>
<evidence type="ECO:0000256" key="2">
    <source>
        <dbReference type="ARBA" id="ARBA00005988"/>
    </source>
</evidence>
<comment type="caution">
    <text evidence="6">The sequence shown here is derived from an EMBL/GenBank/DDBJ whole genome shotgun (WGS) entry which is preliminary data.</text>
</comment>
<evidence type="ECO:0000256" key="3">
    <source>
        <dbReference type="PROSITE-ProRule" id="PRU01379"/>
    </source>
</evidence>
<organism evidence="6 10">
    <name type="scientific">Adineta steineri</name>
    <dbReference type="NCBI Taxonomy" id="433720"/>
    <lineage>
        <taxon>Eukaryota</taxon>
        <taxon>Metazoa</taxon>
        <taxon>Spiralia</taxon>
        <taxon>Gnathifera</taxon>
        <taxon>Rotifera</taxon>
        <taxon>Eurotatoria</taxon>
        <taxon>Bdelloidea</taxon>
        <taxon>Adinetida</taxon>
        <taxon>Adinetidae</taxon>
        <taxon>Adineta</taxon>
    </lineage>
</organism>
<proteinExistence type="inferred from homology"/>
<dbReference type="InterPro" id="IPR050821">
    <property type="entry name" value="Cytosolic_carboxypeptidase"/>
</dbReference>
<dbReference type="EMBL" id="CAJOAZ010003895">
    <property type="protein sequence ID" value="CAF4033773.1"/>
    <property type="molecule type" value="Genomic_DNA"/>
</dbReference>
<dbReference type="EMBL" id="CAJOAY010004052">
    <property type="protein sequence ID" value="CAF4052559.1"/>
    <property type="molecule type" value="Genomic_DNA"/>
</dbReference>
<accession>A0A815PIZ4</accession>
<dbReference type="PROSITE" id="PS52035">
    <property type="entry name" value="PEPTIDASE_M14"/>
    <property type="match status" value="1"/>
</dbReference>
<feature type="domain" description="Peptidase M14" evidence="4">
    <location>
        <begin position="1"/>
        <end position="158"/>
    </location>
</feature>
<dbReference type="Proteomes" id="UP000663868">
    <property type="component" value="Unassembled WGS sequence"/>
</dbReference>
<dbReference type="GO" id="GO:0008270">
    <property type="term" value="F:zinc ion binding"/>
    <property type="evidence" value="ECO:0007669"/>
    <property type="project" value="InterPro"/>
</dbReference>
<dbReference type="Gene3D" id="3.40.630.10">
    <property type="entry name" value="Zn peptidases"/>
    <property type="match status" value="1"/>
</dbReference>
<dbReference type="Proteomes" id="UP000663844">
    <property type="component" value="Unassembled WGS sequence"/>
</dbReference>
<evidence type="ECO:0000259" key="4">
    <source>
        <dbReference type="PROSITE" id="PS52035"/>
    </source>
</evidence>
<evidence type="ECO:0000313" key="8">
    <source>
        <dbReference type="EMBL" id="CAF4033773.1"/>
    </source>
</evidence>
<dbReference type="Proteomes" id="UP000663845">
    <property type="component" value="Unassembled WGS sequence"/>
</dbReference>
<dbReference type="AlphaFoldDB" id="A0A815PIZ4"/>
<dbReference type="SUPFAM" id="SSF53187">
    <property type="entry name" value="Zn-dependent exopeptidases"/>
    <property type="match status" value="1"/>
</dbReference>
<dbReference type="InterPro" id="IPR000834">
    <property type="entry name" value="Peptidase_M14"/>
</dbReference>